<evidence type="ECO:0000256" key="2">
    <source>
        <dbReference type="ARBA" id="ARBA00012417"/>
    </source>
</evidence>
<dbReference type="SUPFAM" id="SSF56672">
    <property type="entry name" value="DNA/RNA polymerases"/>
    <property type="match status" value="1"/>
</dbReference>
<keyword evidence="7" id="KW-1185">Reference proteome</keyword>
<dbReference type="GO" id="GO:0003887">
    <property type="term" value="F:DNA-directed DNA polymerase activity"/>
    <property type="evidence" value="ECO:0007669"/>
    <property type="project" value="UniProtKB-EC"/>
</dbReference>
<dbReference type="SMART" id="SM00482">
    <property type="entry name" value="POLAc"/>
    <property type="match status" value="1"/>
</dbReference>
<dbReference type="Pfam" id="PF00476">
    <property type="entry name" value="DNA_pol_A"/>
    <property type="match status" value="1"/>
</dbReference>
<dbReference type="InterPro" id="IPR002298">
    <property type="entry name" value="DNA_polymerase_A"/>
</dbReference>
<dbReference type="PANTHER" id="PTHR10133">
    <property type="entry name" value="DNA POLYMERASE I"/>
    <property type="match status" value="1"/>
</dbReference>
<organism evidence="6 7">
    <name type="scientific">Mycoavidus cysteinexigens</name>
    <dbReference type="NCBI Taxonomy" id="1553431"/>
    <lineage>
        <taxon>Bacteria</taxon>
        <taxon>Pseudomonadati</taxon>
        <taxon>Pseudomonadota</taxon>
        <taxon>Betaproteobacteria</taxon>
        <taxon>Burkholderiales</taxon>
        <taxon>Burkholderiaceae</taxon>
        <taxon>Mycoavidus</taxon>
    </lineage>
</organism>
<dbReference type="InterPro" id="IPR043502">
    <property type="entry name" value="DNA/RNA_pol_sf"/>
</dbReference>
<keyword evidence="3" id="KW-0235">DNA replication</keyword>
<dbReference type="InterPro" id="IPR001098">
    <property type="entry name" value="DNA-dir_DNA_pol_A_palm_dom"/>
</dbReference>
<protein>
    <recommendedName>
        <fullName evidence="2">DNA-directed DNA polymerase</fullName>
        <ecNumber evidence="2">2.7.7.7</ecNumber>
    </recommendedName>
</protein>
<evidence type="ECO:0000256" key="3">
    <source>
        <dbReference type="ARBA" id="ARBA00022705"/>
    </source>
</evidence>
<feature type="domain" description="DNA-directed DNA polymerase family A palm" evidence="5">
    <location>
        <begin position="405"/>
        <end position="690"/>
    </location>
</feature>
<dbReference type="PANTHER" id="PTHR10133:SF27">
    <property type="entry name" value="DNA POLYMERASE NU"/>
    <property type="match status" value="1"/>
</dbReference>
<sequence>MLAHSIHSQYDKDALVSALAKQAQAVHYREGLAIKKLYIDLETYCETPITHGTHAYAENAEIMLFAWALDDSAVNVWDCTADPAVPPDLLRAFNDPSVEIWAHNSHFDRTVLAHAAPFPAAYLAAQNVQRWRDTLVKAFAHSLPGALSTLCEIFKIPTDQAKDKEGLQLVNLFCKPRPATSKIRRATRETHPAEWAKFVEYARLDIEAMRAIDQKLPEWNYRGAELALWHLDQRINDRGFLVDTALAHAAIETVNREQEKLATRTQELTEGDVNTATQRDALLGYLLKTHGIELPDLQKSTLERRIQDPALPSGLRELLAIRLQASTTSTSKYKTLVNGVSKDDRLRGTLQFNGAHRTGRWAGRLFQPQNIPKPALSQSHINIGIDAIKSDCADLIFDNVMELTSSAIRGSIIAPQGKKLVIADLSNIEGRVLAWLAGEEWKLQAFRDFDAGIGQDLYKLAFAKSFGIKPENVTDENRQVGKVQELALGYEGGVGAFLTFSAVYRIDLEAMSEKAIGSIPGNLLAEAEKALAWARMMKRPTFGLSERAWLVCDSFKRSWRYAHPKITSFWKELEEAARSAIFCPGMTFTCRRLKLQRDGAWMRIHLPSGRYLCYPSPKISESEKISYMGVDQYTRKWSRLNTYGGKLAENITQAVSRDLLAANMQAIEDAGYKIVLSVHDELITETPDSEEFNVDRLAAMMSSNPLWAEGLPLAATGFETYRYRKQ</sequence>
<proteinExistence type="predicted"/>
<dbReference type="RefSeq" id="WP_081953575.1">
    <property type="nucleotide sequence ID" value="NZ_AP018150.1"/>
</dbReference>
<dbReference type="Proteomes" id="UP000282597">
    <property type="component" value="Chromosome"/>
</dbReference>
<dbReference type="Gene3D" id="1.10.150.20">
    <property type="entry name" value="5' to 3' exonuclease, C-terminal subdomain"/>
    <property type="match status" value="1"/>
</dbReference>
<evidence type="ECO:0000256" key="4">
    <source>
        <dbReference type="ARBA" id="ARBA00049244"/>
    </source>
</evidence>
<evidence type="ECO:0000313" key="6">
    <source>
        <dbReference type="EMBL" id="BBE09813.1"/>
    </source>
</evidence>
<accession>A0A2Z6EWI5</accession>
<dbReference type="GO" id="GO:0006261">
    <property type="term" value="P:DNA-templated DNA replication"/>
    <property type="evidence" value="ECO:0007669"/>
    <property type="project" value="InterPro"/>
</dbReference>
<dbReference type="SUPFAM" id="SSF53098">
    <property type="entry name" value="Ribonuclease H-like"/>
    <property type="match status" value="1"/>
</dbReference>
<comment type="subunit">
    <text evidence="1">Single-chain monomer with multiple functions.</text>
</comment>
<evidence type="ECO:0000313" key="7">
    <source>
        <dbReference type="Proteomes" id="UP000282597"/>
    </source>
</evidence>
<evidence type="ECO:0000259" key="5">
    <source>
        <dbReference type="SMART" id="SM00482"/>
    </source>
</evidence>
<dbReference type="EMBL" id="AP018150">
    <property type="protein sequence ID" value="BBE09813.1"/>
    <property type="molecule type" value="Genomic_DNA"/>
</dbReference>
<comment type="catalytic activity">
    <reaction evidence="4">
        <text>DNA(n) + a 2'-deoxyribonucleoside 5'-triphosphate = DNA(n+1) + diphosphate</text>
        <dbReference type="Rhea" id="RHEA:22508"/>
        <dbReference type="Rhea" id="RHEA-COMP:17339"/>
        <dbReference type="Rhea" id="RHEA-COMP:17340"/>
        <dbReference type="ChEBI" id="CHEBI:33019"/>
        <dbReference type="ChEBI" id="CHEBI:61560"/>
        <dbReference type="ChEBI" id="CHEBI:173112"/>
        <dbReference type="EC" id="2.7.7.7"/>
    </reaction>
</comment>
<dbReference type="GO" id="GO:0003677">
    <property type="term" value="F:DNA binding"/>
    <property type="evidence" value="ECO:0007669"/>
    <property type="project" value="InterPro"/>
</dbReference>
<dbReference type="AlphaFoldDB" id="A0A2Z6EWI5"/>
<dbReference type="InterPro" id="IPR012337">
    <property type="entry name" value="RNaseH-like_sf"/>
</dbReference>
<reference evidence="6 7" key="1">
    <citation type="journal article" date="2018" name="Microbes Environ.">
        <title>Comparative Genomic Insights into Endofungal Lifestyles of Two Bacterial Endosymbionts, Mycoavidus cysteinexigens and Burkholderia rhizoxinica.</title>
        <authorList>
            <person name="Sharmin D."/>
            <person name="Guo Y."/>
            <person name="Nishizawa T."/>
            <person name="Ohshima S."/>
            <person name="Sato Y."/>
            <person name="Takashima Y."/>
            <person name="Narisawa K."/>
            <person name="Ohta H."/>
        </authorList>
    </citation>
    <scope>NUCLEOTIDE SEQUENCE [LARGE SCALE GENOMIC DNA]</scope>
    <source>
        <strain evidence="6 7">B1-EB</strain>
    </source>
</reference>
<dbReference type="KEGG" id="mcys:MCB1EB_1652"/>
<gene>
    <name evidence="6" type="ORF">MCB1EB_1652</name>
</gene>
<dbReference type="EC" id="2.7.7.7" evidence="2"/>
<name>A0A2Z6EWI5_9BURK</name>
<evidence type="ECO:0000256" key="1">
    <source>
        <dbReference type="ARBA" id="ARBA00011541"/>
    </source>
</evidence>
<dbReference type="GO" id="GO:0006302">
    <property type="term" value="P:double-strand break repair"/>
    <property type="evidence" value="ECO:0007669"/>
    <property type="project" value="TreeGrafter"/>
</dbReference>